<dbReference type="SUPFAM" id="SSF50405">
    <property type="entry name" value="Actin-crosslinking proteins"/>
    <property type="match status" value="1"/>
</dbReference>
<organism evidence="3">
    <name type="scientific">Triticum aestivum</name>
    <name type="common">Wheat</name>
    <dbReference type="NCBI Taxonomy" id="4565"/>
    <lineage>
        <taxon>Eukaryota</taxon>
        <taxon>Viridiplantae</taxon>
        <taxon>Streptophyta</taxon>
        <taxon>Embryophyta</taxon>
        <taxon>Tracheophyta</taxon>
        <taxon>Spermatophyta</taxon>
        <taxon>Magnoliopsida</taxon>
        <taxon>Liliopsida</taxon>
        <taxon>Poales</taxon>
        <taxon>Poaceae</taxon>
        <taxon>BOP clade</taxon>
        <taxon>Pooideae</taxon>
        <taxon>Triticodae</taxon>
        <taxon>Triticeae</taxon>
        <taxon>Triticinae</taxon>
        <taxon>Triticum</taxon>
    </lineage>
</organism>
<dbReference type="PANTHER" id="PTHR31205">
    <property type="entry name" value="ACTIN CROSS-LINKING PROTEIN (DUF569)"/>
    <property type="match status" value="1"/>
</dbReference>
<feature type="domain" description="DUF569" evidence="1">
    <location>
        <begin position="1"/>
        <end position="156"/>
    </location>
</feature>
<accession>A0A3B6KD87</accession>
<dbReference type="KEGG" id="taes:123106840"/>
<keyword evidence="4" id="KW-1185">Reference proteome</keyword>
<dbReference type="Pfam" id="PF04601">
    <property type="entry name" value="DUF569"/>
    <property type="match status" value="1"/>
</dbReference>
<dbReference type="STRING" id="4565.A0A3B6KD87"/>
<sequence length="314" mass="34952">MEVFEGVDFVRLRSMQHGGAYVHAAKDGRSVRLHRTGLSWSYNAVWAVQRRISASGTLYVLLRGAYGRYLGAPDASTRGSLCPFPPPCRVAAQRDFDEPEVLAIMWRAVATGRRGRGAFLLHDASGRYLRANSRCLLPCRSSVSVSSCSSLSTAVQWAVEAVRRLQARPYLPIARDSEWGKLFALVCPPLSRLWVRWFSLEREIRWVRADDSGAFSEDDWASIRYTGRHTILMKGQVVNLLDPPESASSCTLCARAGRYGEPSPLAINLPRSREPLDVVIFRVGSRADDELIYPDVMAPEMARAAPADDDEPLL</sequence>
<dbReference type="Gramene" id="TraesCS5A02G135300.1">
    <property type="protein sequence ID" value="TraesCS5A02G135300.1"/>
    <property type="gene ID" value="TraesCS5A02G135300"/>
</dbReference>
<dbReference type="PANTHER" id="PTHR31205:SF39">
    <property type="entry name" value="OS08G0164400 PROTEIN"/>
    <property type="match status" value="1"/>
</dbReference>
<dbReference type="GeneID" id="123106840"/>
<evidence type="ECO:0000313" key="3">
    <source>
        <dbReference type="EnsemblPlants" id="TraesCS5A02G135300.1"/>
    </source>
</evidence>
<dbReference type="InterPro" id="IPR054726">
    <property type="entry name" value="Ubiq_DUF569-assoc"/>
</dbReference>
<dbReference type="Gramene" id="TraesPARA_EIv1.0_1590730.1">
    <property type="protein sequence ID" value="TraesPARA_EIv1.0_1590730.1.CDS"/>
    <property type="gene ID" value="TraesPARA_EIv1.0_1590730"/>
</dbReference>
<dbReference type="InterPro" id="IPR008999">
    <property type="entry name" value="Actin-crosslinking"/>
</dbReference>
<proteinExistence type="predicted"/>
<protein>
    <submittedName>
        <fullName evidence="3">Uncharacterized protein</fullName>
    </submittedName>
</protein>
<gene>
    <name evidence="3" type="primary">LOC123106840</name>
</gene>
<reference evidence="3" key="1">
    <citation type="submission" date="2018-08" db="EMBL/GenBank/DDBJ databases">
        <authorList>
            <person name="Rossello M."/>
        </authorList>
    </citation>
    <scope>NUCLEOTIDE SEQUENCE [LARGE SCALE GENOMIC DNA]</scope>
    <source>
        <strain evidence="3">cv. Chinese Spring</strain>
    </source>
</reference>
<dbReference type="Gramene" id="TraesROB_scaffold_008323_01G000100.1">
    <property type="protein sequence ID" value="TraesROB_scaffold_008323_01G000100.1"/>
    <property type="gene ID" value="TraesROB_scaffold_008323_01G000100"/>
</dbReference>
<dbReference type="InterPro" id="IPR007679">
    <property type="entry name" value="DUF569"/>
</dbReference>
<reference evidence="3" key="2">
    <citation type="submission" date="2018-10" db="UniProtKB">
        <authorList>
            <consortium name="EnsemblPlants"/>
        </authorList>
    </citation>
    <scope>IDENTIFICATION</scope>
</reference>
<dbReference type="Proteomes" id="UP000019116">
    <property type="component" value="Chromosome 5A"/>
</dbReference>
<dbReference type="Gramene" id="TraesCAD_scaffold_004066_01G000200.1">
    <property type="protein sequence ID" value="TraesCAD_scaffold_004066_01G000200.1"/>
    <property type="gene ID" value="TraesCAD_scaffold_004066_01G000200"/>
</dbReference>
<evidence type="ECO:0000259" key="1">
    <source>
        <dbReference type="Pfam" id="PF04601"/>
    </source>
</evidence>
<feature type="domain" description="DUF569" evidence="2">
    <location>
        <begin position="201"/>
        <end position="281"/>
    </location>
</feature>
<dbReference type="Gramene" id="TraesCS5A03G0382300.1">
    <property type="protein sequence ID" value="TraesCS5A03G0382300.1.CDS"/>
    <property type="gene ID" value="TraesCS5A03G0382300"/>
</dbReference>
<dbReference type="Pfam" id="PF22932">
    <property type="entry name" value="Ubiq_DUF_assoc"/>
    <property type="match status" value="1"/>
</dbReference>
<name>A0A3B6KD87_WHEAT</name>
<dbReference type="RefSeq" id="XP_044384815.1">
    <property type="nucleotide sequence ID" value="XM_044528880.1"/>
</dbReference>
<dbReference type="Gramene" id="TraesCLE_scaffold_002250_01G000100.1">
    <property type="protein sequence ID" value="TraesCLE_scaffold_002250_01G000100.1"/>
    <property type="gene ID" value="TraesCLE_scaffold_002250_01G000100"/>
</dbReference>
<evidence type="ECO:0000259" key="2">
    <source>
        <dbReference type="Pfam" id="PF22932"/>
    </source>
</evidence>
<dbReference type="OrthoDB" id="637856at2759"/>
<dbReference type="EnsemblPlants" id="TraesCS5A02G135300.1">
    <property type="protein sequence ID" value="TraesCS5A02G135300.1"/>
    <property type="gene ID" value="TraesCS5A02G135300"/>
</dbReference>
<evidence type="ECO:0000313" key="4">
    <source>
        <dbReference type="Proteomes" id="UP000019116"/>
    </source>
</evidence>
<dbReference type="AlphaFoldDB" id="A0A3B6KD87"/>
<dbReference type="Gramene" id="TraesWEE_scaffold_005837_01G000200.1">
    <property type="protein sequence ID" value="TraesWEE_scaffold_005837_01G000200.1"/>
    <property type="gene ID" value="TraesWEE_scaffold_005837_01G000200"/>
</dbReference>
<dbReference type="OMA" id="YERIMGC"/>